<organism evidence="6 7">
    <name type="scientific">Maricaulis salignorans</name>
    <dbReference type="NCBI Taxonomy" id="144026"/>
    <lineage>
        <taxon>Bacteria</taxon>
        <taxon>Pseudomonadati</taxon>
        <taxon>Pseudomonadota</taxon>
        <taxon>Alphaproteobacteria</taxon>
        <taxon>Maricaulales</taxon>
        <taxon>Maricaulaceae</taxon>
        <taxon>Maricaulis</taxon>
    </lineage>
</organism>
<keyword evidence="7" id="KW-1185">Reference proteome</keyword>
<dbReference type="Gene3D" id="3.90.1150.10">
    <property type="entry name" value="Aspartate Aminotransferase, domain 1"/>
    <property type="match status" value="1"/>
</dbReference>
<feature type="domain" description="Aromatic amino acid beta-eliminating lyase/threonine aldolase" evidence="5">
    <location>
        <begin position="2"/>
        <end position="294"/>
    </location>
</feature>
<gene>
    <name evidence="6" type="ORF">SAMN04488568_10788</name>
</gene>
<dbReference type="STRING" id="144026.SAMN04488568_10788"/>
<evidence type="ECO:0000313" key="7">
    <source>
        <dbReference type="Proteomes" id="UP000199759"/>
    </source>
</evidence>
<dbReference type="Pfam" id="PF01212">
    <property type="entry name" value="Beta_elim_lyase"/>
    <property type="match status" value="1"/>
</dbReference>
<dbReference type="EMBL" id="FNHG01000007">
    <property type="protein sequence ID" value="SDM24683.1"/>
    <property type="molecule type" value="Genomic_DNA"/>
</dbReference>
<dbReference type="SUPFAM" id="SSF53383">
    <property type="entry name" value="PLP-dependent transferases"/>
    <property type="match status" value="1"/>
</dbReference>
<evidence type="ECO:0000313" key="6">
    <source>
        <dbReference type="EMBL" id="SDM24683.1"/>
    </source>
</evidence>
<dbReference type="Proteomes" id="UP000199759">
    <property type="component" value="Unassembled WGS sequence"/>
</dbReference>
<protein>
    <submittedName>
        <fullName evidence="6">L-threonine aldolase</fullName>
    </submittedName>
</protein>
<accession>A0A1G9RN93</accession>
<sequence>MNFLSDTTAPAHPRLIEAIAAANTGFESSYGHDAISARVETRLREIFECDLKVLFAVSGTASNALALSVLCPPDGAILCHDEAHIHRDERGAPEFFTGGAKLIPLTGAHAKIDLSALDRALAEIPEGFVHTSPVRVLSLSNLTESGTAYSVSEVTERTGRLRQRPALVHMDGARFANALVSLGCTPAELTWKAGVDALCFGATKNGALGAEAVVLFPSVLDRFEALQGRQKRGGHMAPKMRFMAAQFEAWLDDDLWLDLARAANARAGELAAGLAALPRVEILHSVDGNEVFARIPEPLADRMRAAGARFYQWPDGSARFVTSWCTLADEIRGLIAAANRFSP</sequence>
<dbReference type="InterPro" id="IPR001597">
    <property type="entry name" value="ArAA_b-elim_lyase/Thr_aldolase"/>
</dbReference>
<evidence type="ECO:0000256" key="2">
    <source>
        <dbReference type="ARBA" id="ARBA00006966"/>
    </source>
</evidence>
<dbReference type="PANTHER" id="PTHR48097">
    <property type="entry name" value="L-THREONINE ALDOLASE-RELATED"/>
    <property type="match status" value="1"/>
</dbReference>
<evidence type="ECO:0000256" key="3">
    <source>
        <dbReference type="ARBA" id="ARBA00011881"/>
    </source>
</evidence>
<proteinExistence type="inferred from homology"/>
<dbReference type="GO" id="GO:0006520">
    <property type="term" value="P:amino acid metabolic process"/>
    <property type="evidence" value="ECO:0007669"/>
    <property type="project" value="InterPro"/>
</dbReference>
<name>A0A1G9RN93_9PROT</name>
<dbReference type="OrthoDB" id="9774495at2"/>
<dbReference type="PANTHER" id="PTHR48097:SF5">
    <property type="entry name" value="LOW SPECIFICITY L-THREONINE ALDOLASE"/>
    <property type="match status" value="1"/>
</dbReference>
<dbReference type="InterPro" id="IPR015424">
    <property type="entry name" value="PyrdxlP-dep_Trfase"/>
</dbReference>
<dbReference type="GO" id="GO:0016829">
    <property type="term" value="F:lyase activity"/>
    <property type="evidence" value="ECO:0007669"/>
    <property type="project" value="InterPro"/>
</dbReference>
<evidence type="ECO:0000259" key="5">
    <source>
        <dbReference type="Pfam" id="PF01212"/>
    </source>
</evidence>
<dbReference type="InterPro" id="IPR015422">
    <property type="entry name" value="PyrdxlP-dep_Trfase_small"/>
</dbReference>
<evidence type="ECO:0000256" key="4">
    <source>
        <dbReference type="ARBA" id="ARBA00022898"/>
    </source>
</evidence>
<evidence type="ECO:0000256" key="1">
    <source>
        <dbReference type="ARBA" id="ARBA00001933"/>
    </source>
</evidence>
<comment type="subunit">
    <text evidence="3">Homotetramer.</text>
</comment>
<dbReference type="Gene3D" id="3.40.640.10">
    <property type="entry name" value="Type I PLP-dependent aspartate aminotransferase-like (Major domain)"/>
    <property type="match status" value="1"/>
</dbReference>
<comment type="cofactor">
    <cofactor evidence="1">
        <name>pyridoxal 5'-phosphate</name>
        <dbReference type="ChEBI" id="CHEBI:597326"/>
    </cofactor>
</comment>
<reference evidence="6 7" key="1">
    <citation type="submission" date="2016-10" db="EMBL/GenBank/DDBJ databases">
        <authorList>
            <person name="de Groot N.N."/>
        </authorList>
    </citation>
    <scope>NUCLEOTIDE SEQUENCE [LARGE SCALE GENOMIC DNA]</scope>
    <source>
        <strain evidence="6 7">DSM 16077</strain>
    </source>
</reference>
<dbReference type="RefSeq" id="WP_091769294.1">
    <property type="nucleotide sequence ID" value="NZ_FNHG01000007.1"/>
</dbReference>
<comment type="similarity">
    <text evidence="2">Belongs to the threonine aldolase family.</text>
</comment>
<dbReference type="InterPro" id="IPR015421">
    <property type="entry name" value="PyrdxlP-dep_Trfase_major"/>
</dbReference>
<dbReference type="AlphaFoldDB" id="A0A1G9RN93"/>
<keyword evidence="4" id="KW-0663">Pyridoxal phosphate</keyword>